<evidence type="ECO:0000256" key="3">
    <source>
        <dbReference type="ARBA" id="ARBA00022617"/>
    </source>
</evidence>
<keyword evidence="6" id="KW-0408">Iron</keyword>
<dbReference type="Gene3D" id="1.10.630.10">
    <property type="entry name" value="Cytochrome P450"/>
    <property type="match status" value="1"/>
</dbReference>
<evidence type="ECO:0000256" key="1">
    <source>
        <dbReference type="ARBA" id="ARBA00001971"/>
    </source>
</evidence>
<keyword evidence="9" id="KW-1185">Reference proteome</keyword>
<keyword evidence="4" id="KW-0479">Metal-binding</keyword>
<dbReference type="Pfam" id="PF00067">
    <property type="entry name" value="p450"/>
    <property type="match status" value="1"/>
</dbReference>
<evidence type="ECO:0000256" key="5">
    <source>
        <dbReference type="ARBA" id="ARBA00023002"/>
    </source>
</evidence>
<sequence>MPAIPYVNGLKFSLGFAREGYEYIYNTCHKYQTEIFKTNVLLNDVICLTGEEATKLFYDTTKFERRKAIPKPIQKTLLGENGVQTLDAEKHKQRKAMFMSVMSPESISRFKAILSEHWRRYIIKWENTEKVVLFKEAQEILCKSACAWAGVPLPDREVRSRADDFVGMVDAFGTIGIRHWKGRAARSRTEEWITNIIQDVRQGKSTPFPGSPLSVVANANELNTHMAAVELINLTRPIVAISYYIAFIAHALYHHPECHQSLLMHDEGYLENFTHEVRRYYPFGPITGARVKEDFEWKGYPFKKGTLVFLDIYGTNRDRRVWSNPSTFNPERFKVWNKSAFNFIPQGGGGHMAGHRCAGEQITIETMKISTNYLANYIGYNVPEQDMTIDLTRIPTYPKSGFIIDHITVKDYSLNETNVTV</sequence>
<dbReference type="PANTHER" id="PTHR24286:SF24">
    <property type="entry name" value="LANOSTEROL 14-ALPHA DEMETHYLASE"/>
    <property type="match status" value="1"/>
</dbReference>
<dbReference type="PANTHER" id="PTHR24286">
    <property type="entry name" value="CYTOCHROME P450 26"/>
    <property type="match status" value="1"/>
</dbReference>
<dbReference type="InterPro" id="IPR036396">
    <property type="entry name" value="Cyt_P450_sf"/>
</dbReference>
<dbReference type="Proteomes" id="UP000772618">
    <property type="component" value="Unassembled WGS sequence"/>
</dbReference>
<keyword evidence="3" id="KW-0349">Heme</keyword>
<protein>
    <submittedName>
        <fullName evidence="8">Cytochrome P450</fullName>
    </submittedName>
</protein>
<dbReference type="CDD" id="cd11067">
    <property type="entry name" value="CYP152"/>
    <property type="match status" value="1"/>
</dbReference>
<dbReference type="EMBL" id="JAHESD010000092">
    <property type="protein sequence ID" value="MBT1706234.1"/>
    <property type="molecule type" value="Genomic_DNA"/>
</dbReference>
<comment type="similarity">
    <text evidence="2">Belongs to the cytochrome P450 family.</text>
</comment>
<dbReference type="RefSeq" id="WP_254157367.1">
    <property type="nucleotide sequence ID" value="NZ_JAHESD010000092.1"/>
</dbReference>
<gene>
    <name evidence="8" type="ORF">KK060_23300</name>
</gene>
<evidence type="ECO:0000313" key="9">
    <source>
        <dbReference type="Proteomes" id="UP000772618"/>
    </source>
</evidence>
<dbReference type="InterPro" id="IPR001128">
    <property type="entry name" value="Cyt_P450"/>
</dbReference>
<name>A0ABS5VZT2_9BACT</name>
<reference evidence="8 9" key="1">
    <citation type="submission" date="2021-05" db="EMBL/GenBank/DDBJ databases">
        <title>A Polyphasic approach of four new species of the genus Ohtaekwangia: Ohtaekwangia histidinii sp. nov., Ohtaekwangia cretensis sp. nov., Ohtaekwangia indiensis sp. nov., Ohtaekwangia reichenbachii sp. nov. from diverse environment.</title>
        <authorList>
            <person name="Octaviana S."/>
        </authorList>
    </citation>
    <scope>NUCLEOTIDE SEQUENCE [LARGE SCALE GENOMIC DNA]</scope>
    <source>
        <strain evidence="8 9">PWU20</strain>
    </source>
</reference>
<comment type="cofactor">
    <cofactor evidence="1">
        <name>heme</name>
        <dbReference type="ChEBI" id="CHEBI:30413"/>
    </cofactor>
</comment>
<proteinExistence type="inferred from homology"/>
<keyword evidence="7" id="KW-0503">Monooxygenase</keyword>
<accession>A0ABS5VZT2</accession>
<evidence type="ECO:0000256" key="4">
    <source>
        <dbReference type="ARBA" id="ARBA00022723"/>
    </source>
</evidence>
<organism evidence="8 9">
    <name type="scientific">Chryseosolibacter indicus</name>
    <dbReference type="NCBI Taxonomy" id="2782351"/>
    <lineage>
        <taxon>Bacteria</taxon>
        <taxon>Pseudomonadati</taxon>
        <taxon>Bacteroidota</taxon>
        <taxon>Cytophagia</taxon>
        <taxon>Cytophagales</taxon>
        <taxon>Chryseotaleaceae</taxon>
        <taxon>Chryseosolibacter</taxon>
    </lineage>
</organism>
<comment type="caution">
    <text evidence="8">The sequence shown here is derived from an EMBL/GenBank/DDBJ whole genome shotgun (WGS) entry which is preliminary data.</text>
</comment>
<keyword evidence="5" id="KW-0560">Oxidoreductase</keyword>
<dbReference type="SUPFAM" id="SSF48264">
    <property type="entry name" value="Cytochrome P450"/>
    <property type="match status" value="1"/>
</dbReference>
<evidence type="ECO:0000256" key="7">
    <source>
        <dbReference type="ARBA" id="ARBA00023033"/>
    </source>
</evidence>
<evidence type="ECO:0000256" key="6">
    <source>
        <dbReference type="ARBA" id="ARBA00023004"/>
    </source>
</evidence>
<evidence type="ECO:0000256" key="2">
    <source>
        <dbReference type="ARBA" id="ARBA00010617"/>
    </source>
</evidence>
<evidence type="ECO:0000313" key="8">
    <source>
        <dbReference type="EMBL" id="MBT1706234.1"/>
    </source>
</evidence>